<feature type="domain" description="Right handed beta helix" evidence="3">
    <location>
        <begin position="316"/>
        <end position="407"/>
    </location>
</feature>
<dbReference type="InterPro" id="IPR011050">
    <property type="entry name" value="Pectin_lyase_fold/virulence"/>
</dbReference>
<protein>
    <submittedName>
        <fullName evidence="4">Right-handed parallel beta-helix repeat-containing protein</fullName>
    </submittedName>
</protein>
<keyword evidence="2" id="KW-0812">Transmembrane</keyword>
<name>A0AB39QU55_9ACTN</name>
<dbReference type="SUPFAM" id="SSF51126">
    <property type="entry name" value="Pectin lyase-like"/>
    <property type="match status" value="1"/>
</dbReference>
<feature type="region of interest" description="Disordered" evidence="1">
    <location>
        <begin position="620"/>
        <end position="640"/>
    </location>
</feature>
<dbReference type="InterPro" id="IPR012334">
    <property type="entry name" value="Pectin_lyas_fold"/>
</dbReference>
<dbReference type="Pfam" id="PF13229">
    <property type="entry name" value="Beta_helix"/>
    <property type="match status" value="2"/>
</dbReference>
<evidence type="ECO:0000259" key="3">
    <source>
        <dbReference type="Pfam" id="PF13229"/>
    </source>
</evidence>
<dbReference type="SMART" id="SM00710">
    <property type="entry name" value="PbH1"/>
    <property type="match status" value="10"/>
</dbReference>
<gene>
    <name evidence="4" type="ORF">AB5J52_29860</name>
</gene>
<keyword evidence="2" id="KW-1133">Transmembrane helix</keyword>
<dbReference type="InterPro" id="IPR006626">
    <property type="entry name" value="PbH1"/>
</dbReference>
<dbReference type="EMBL" id="CP163441">
    <property type="protein sequence ID" value="XDQ46126.1"/>
    <property type="molecule type" value="Genomic_DNA"/>
</dbReference>
<proteinExistence type="predicted"/>
<feature type="compositionally biased region" description="Polar residues" evidence="1">
    <location>
        <begin position="254"/>
        <end position="263"/>
    </location>
</feature>
<evidence type="ECO:0000256" key="2">
    <source>
        <dbReference type="SAM" id="Phobius"/>
    </source>
</evidence>
<dbReference type="RefSeq" id="WP_369225032.1">
    <property type="nucleotide sequence ID" value="NZ_CP163441.1"/>
</dbReference>
<feature type="region of interest" description="Disordered" evidence="1">
    <location>
        <begin position="392"/>
        <end position="424"/>
    </location>
</feature>
<feature type="domain" description="Right handed beta helix" evidence="3">
    <location>
        <begin position="419"/>
        <end position="549"/>
    </location>
</feature>
<organism evidence="4">
    <name type="scientific">Streptomyces sp. R39</name>
    <dbReference type="NCBI Taxonomy" id="3238631"/>
    <lineage>
        <taxon>Bacteria</taxon>
        <taxon>Bacillati</taxon>
        <taxon>Actinomycetota</taxon>
        <taxon>Actinomycetes</taxon>
        <taxon>Kitasatosporales</taxon>
        <taxon>Streptomycetaceae</taxon>
        <taxon>Streptomyces</taxon>
    </lineage>
</organism>
<dbReference type="AlphaFoldDB" id="A0AB39QU55"/>
<sequence length="655" mass="68247">MATRLMTNLLTDLVTKRRPGSGTRPRRAGAGAAAVLGAFAVAVALLLGTSATAHADGGGDRKQKLAAEDAETQAALVADEDHRLNQVRAFTSVAPLQSTKWTVPYRLDTDNGYTLVLTDRSAAYTVADLLKLAPQTFVRSKDGSYVLTENIYLNVGAKLKLSNPGGLTLRMASNRSGFVSIVSFGGELSLQGTAQAPLTITSWDPQANKADTDVGDGRAYIRTIGGQFEMTHTKLANLGFWSGRTGGLSLTGTDRPNTGSLENAGQVHGKTARERARAQRDAQDGQNTSSGDITAMPSGALTTPDARFSTAGLSYVSGSITHSTITGNAFGIFISSATGIEISDTTVENSLKDGVVLHRFVSSSLVQRTVARNNGGDGFILSRATQQVRISGSTAEGNGGNGYTLSGKPLADGPSASGQAVDSYGSNSVANSVAKDNGRYGVEVLGGFDVGVQNNRIEGGDMGIVARLAADKVSITGNRLTGQKRQGISVRDGVTGATVTGNIIDGPETGVYVRDSAAEIRGNTVQDATSHGVSLVGGVDGTTVSFNVIAGVGPSALDSSRSHGGASIKENQTFAWYDTSSFWVKVKHYASPMTLLWTGILLLILFSAAMGRRRRRGNGQGAGILHPYSDKAPLPAPPPEEIAVAGRLREPVMSE</sequence>
<reference evidence="4" key="1">
    <citation type="submission" date="2024-07" db="EMBL/GenBank/DDBJ databases">
        <authorList>
            <person name="Yu S.T."/>
        </authorList>
    </citation>
    <scope>NUCLEOTIDE SEQUENCE</scope>
    <source>
        <strain evidence="4">R39</strain>
    </source>
</reference>
<feature type="compositionally biased region" description="Basic and acidic residues" evidence="1">
    <location>
        <begin position="271"/>
        <end position="283"/>
    </location>
</feature>
<evidence type="ECO:0000256" key="1">
    <source>
        <dbReference type="SAM" id="MobiDB-lite"/>
    </source>
</evidence>
<keyword evidence="2" id="KW-0472">Membrane</keyword>
<evidence type="ECO:0000313" key="4">
    <source>
        <dbReference type="EMBL" id="XDQ46126.1"/>
    </source>
</evidence>
<dbReference type="InterPro" id="IPR039448">
    <property type="entry name" value="Beta_helix"/>
</dbReference>
<dbReference type="Gene3D" id="2.160.20.10">
    <property type="entry name" value="Single-stranded right-handed beta-helix, Pectin lyase-like"/>
    <property type="match status" value="1"/>
</dbReference>
<feature type="region of interest" description="Disordered" evidence="1">
    <location>
        <begin position="249"/>
        <end position="301"/>
    </location>
</feature>
<accession>A0AB39QU55</accession>
<feature type="transmembrane region" description="Helical" evidence="2">
    <location>
        <begin position="589"/>
        <end position="610"/>
    </location>
</feature>